<sequence length="122" mass="13297">MTVPILYPHPLVTSSVLYVRDVPVRVKWDNLVATLRTCGDVAQVEVTRAKGAGKKNGCRTWAVGFTDIAHAELALATLRGAPIAGLPDDAPWPLTLFISAHPSHKDEPSASWALPQYTERQK</sequence>
<comment type="caution">
    <text evidence="2">The sequence shown here is derived from an EMBL/GenBank/DDBJ whole genome shotgun (WGS) entry which is preliminary data.</text>
</comment>
<dbReference type="OrthoDB" id="2801106at2759"/>
<feature type="region of interest" description="Disordered" evidence="1">
    <location>
        <begin position="101"/>
        <end position="122"/>
    </location>
</feature>
<proteinExistence type="predicted"/>
<evidence type="ECO:0000313" key="3">
    <source>
        <dbReference type="Proteomes" id="UP000703269"/>
    </source>
</evidence>
<reference evidence="2 3" key="1">
    <citation type="submission" date="2021-08" db="EMBL/GenBank/DDBJ databases">
        <title>Draft Genome Sequence of Phanerochaete sordida strain YK-624.</title>
        <authorList>
            <person name="Mori T."/>
            <person name="Dohra H."/>
            <person name="Suzuki T."/>
            <person name="Kawagishi H."/>
            <person name="Hirai H."/>
        </authorList>
    </citation>
    <scope>NUCLEOTIDE SEQUENCE [LARGE SCALE GENOMIC DNA]</scope>
    <source>
        <strain evidence="2 3">YK-624</strain>
    </source>
</reference>
<dbReference type="EMBL" id="BPQB01000027">
    <property type="protein sequence ID" value="GJE92578.1"/>
    <property type="molecule type" value="Genomic_DNA"/>
</dbReference>
<evidence type="ECO:0000256" key="1">
    <source>
        <dbReference type="SAM" id="MobiDB-lite"/>
    </source>
</evidence>
<dbReference type="AlphaFoldDB" id="A0A9P3LFF2"/>
<accession>A0A9P3LFF2</accession>
<evidence type="ECO:0000313" key="2">
    <source>
        <dbReference type="EMBL" id="GJE92578.1"/>
    </source>
</evidence>
<dbReference type="InterPro" id="IPR012677">
    <property type="entry name" value="Nucleotide-bd_a/b_plait_sf"/>
</dbReference>
<dbReference type="Proteomes" id="UP000703269">
    <property type="component" value="Unassembled WGS sequence"/>
</dbReference>
<dbReference type="SUPFAM" id="SSF54928">
    <property type="entry name" value="RNA-binding domain, RBD"/>
    <property type="match status" value="1"/>
</dbReference>
<dbReference type="CDD" id="cd00590">
    <property type="entry name" value="RRM_SF"/>
    <property type="match status" value="1"/>
</dbReference>
<organism evidence="2 3">
    <name type="scientific">Phanerochaete sordida</name>
    <dbReference type="NCBI Taxonomy" id="48140"/>
    <lineage>
        <taxon>Eukaryota</taxon>
        <taxon>Fungi</taxon>
        <taxon>Dikarya</taxon>
        <taxon>Basidiomycota</taxon>
        <taxon>Agaricomycotina</taxon>
        <taxon>Agaricomycetes</taxon>
        <taxon>Polyporales</taxon>
        <taxon>Phanerochaetaceae</taxon>
        <taxon>Phanerochaete</taxon>
    </lineage>
</organism>
<gene>
    <name evidence="2" type="ORF">PsYK624_087330</name>
</gene>
<dbReference type="Gene3D" id="3.30.70.330">
    <property type="match status" value="1"/>
</dbReference>
<protein>
    <submittedName>
        <fullName evidence="2">RNA-binding protein</fullName>
    </submittedName>
</protein>
<name>A0A9P3LFF2_9APHY</name>
<dbReference type="GO" id="GO:0003676">
    <property type="term" value="F:nucleic acid binding"/>
    <property type="evidence" value="ECO:0007669"/>
    <property type="project" value="InterPro"/>
</dbReference>
<dbReference type="InterPro" id="IPR035979">
    <property type="entry name" value="RBD_domain_sf"/>
</dbReference>
<keyword evidence="3" id="KW-1185">Reference proteome</keyword>